<dbReference type="EMBL" id="JABWDY010024359">
    <property type="protein sequence ID" value="KAF5190306.1"/>
    <property type="molecule type" value="Genomic_DNA"/>
</dbReference>
<comment type="caution">
    <text evidence="2">The sequence shown here is derived from an EMBL/GenBank/DDBJ whole genome shotgun (WGS) entry which is preliminary data.</text>
</comment>
<reference evidence="2 3" key="1">
    <citation type="submission" date="2020-06" db="EMBL/GenBank/DDBJ databases">
        <title>Transcriptomic and genomic resources for Thalictrum thalictroides and T. hernandezii: Facilitating candidate gene discovery in an emerging model plant lineage.</title>
        <authorList>
            <person name="Arias T."/>
            <person name="Riano-Pachon D.M."/>
            <person name="Di Stilio V.S."/>
        </authorList>
    </citation>
    <scope>NUCLEOTIDE SEQUENCE [LARGE SCALE GENOMIC DNA]</scope>
    <source>
        <strain evidence="3">cv. WT478/WT964</strain>
        <tissue evidence="2">Leaves</tissue>
    </source>
</reference>
<proteinExistence type="predicted"/>
<dbReference type="Proteomes" id="UP000554482">
    <property type="component" value="Unassembled WGS sequence"/>
</dbReference>
<keyword evidence="3" id="KW-1185">Reference proteome</keyword>
<name>A0A7J6VYV6_THATH</name>
<feature type="compositionally biased region" description="Polar residues" evidence="1">
    <location>
        <begin position="55"/>
        <end position="71"/>
    </location>
</feature>
<feature type="region of interest" description="Disordered" evidence="1">
    <location>
        <begin position="55"/>
        <end position="130"/>
    </location>
</feature>
<evidence type="ECO:0000313" key="3">
    <source>
        <dbReference type="Proteomes" id="UP000554482"/>
    </source>
</evidence>
<gene>
    <name evidence="2" type="ORF">FRX31_020107</name>
</gene>
<organism evidence="2 3">
    <name type="scientific">Thalictrum thalictroides</name>
    <name type="common">Rue-anemone</name>
    <name type="synonym">Anemone thalictroides</name>
    <dbReference type="NCBI Taxonomy" id="46969"/>
    <lineage>
        <taxon>Eukaryota</taxon>
        <taxon>Viridiplantae</taxon>
        <taxon>Streptophyta</taxon>
        <taxon>Embryophyta</taxon>
        <taxon>Tracheophyta</taxon>
        <taxon>Spermatophyta</taxon>
        <taxon>Magnoliopsida</taxon>
        <taxon>Ranunculales</taxon>
        <taxon>Ranunculaceae</taxon>
        <taxon>Thalictroideae</taxon>
        <taxon>Thalictrum</taxon>
    </lineage>
</organism>
<protein>
    <submittedName>
        <fullName evidence="2">Uncharacterized protein</fullName>
    </submittedName>
</protein>
<accession>A0A7J6VYV6</accession>
<sequence length="175" mass="18943">MEPSEYTPNHPNHPLHPVLWGLHQDNILEFNEPKEPCAPVEPSLPLAVTAKQTPITPTADASSATSKQQFTLIKGRSSWASQAGTSSKTAKRKSSSGDISLKNSFDAIQKADDPMGESEDAQAGGSSANLELVDNGDDILILQLNQQQLQPQHNQLQQQQQEHHNGEAPARGLVL</sequence>
<evidence type="ECO:0000313" key="2">
    <source>
        <dbReference type="EMBL" id="KAF5190306.1"/>
    </source>
</evidence>
<feature type="region of interest" description="Disordered" evidence="1">
    <location>
        <begin position="151"/>
        <end position="175"/>
    </location>
</feature>
<dbReference type="AlphaFoldDB" id="A0A7J6VYV6"/>
<evidence type="ECO:0000256" key="1">
    <source>
        <dbReference type="SAM" id="MobiDB-lite"/>
    </source>
</evidence>
<feature type="compositionally biased region" description="Low complexity" evidence="1">
    <location>
        <begin position="151"/>
        <end position="160"/>
    </location>
</feature>